<protein>
    <submittedName>
        <fullName evidence="4">Uncharacterized protein</fullName>
    </submittedName>
</protein>
<feature type="compositionally biased region" description="Low complexity" evidence="1">
    <location>
        <begin position="173"/>
        <end position="201"/>
    </location>
</feature>
<feature type="signal peptide" evidence="3">
    <location>
        <begin position="1"/>
        <end position="27"/>
    </location>
</feature>
<evidence type="ECO:0000256" key="2">
    <source>
        <dbReference type="SAM" id="Phobius"/>
    </source>
</evidence>
<keyword evidence="2" id="KW-1133">Transmembrane helix</keyword>
<dbReference type="EMBL" id="MFJL01000041">
    <property type="protein sequence ID" value="OGG12772.1"/>
    <property type="molecule type" value="Genomic_DNA"/>
</dbReference>
<comment type="caution">
    <text evidence="4">The sequence shown here is derived from an EMBL/GenBank/DDBJ whole genome shotgun (WGS) entry which is preliminary data.</text>
</comment>
<evidence type="ECO:0000256" key="1">
    <source>
        <dbReference type="SAM" id="MobiDB-lite"/>
    </source>
</evidence>
<keyword evidence="2" id="KW-0812">Transmembrane</keyword>
<gene>
    <name evidence="4" type="ORF">A3D77_06975</name>
</gene>
<evidence type="ECO:0000313" key="4">
    <source>
        <dbReference type="EMBL" id="OGG12772.1"/>
    </source>
</evidence>
<keyword evidence="3" id="KW-0732">Signal</keyword>
<evidence type="ECO:0000313" key="5">
    <source>
        <dbReference type="Proteomes" id="UP000176923"/>
    </source>
</evidence>
<evidence type="ECO:0000256" key="3">
    <source>
        <dbReference type="SAM" id="SignalP"/>
    </source>
</evidence>
<proteinExistence type="predicted"/>
<keyword evidence="2" id="KW-0472">Membrane</keyword>
<dbReference type="STRING" id="1798382.A3D77_06975"/>
<feature type="region of interest" description="Disordered" evidence="1">
    <location>
        <begin position="160"/>
        <end position="247"/>
    </location>
</feature>
<dbReference type="AlphaFoldDB" id="A0A1F5ZL09"/>
<sequence length="285" mass="30977">MIQLKFIKRIFVLFLLIFFTQYSSVSAAPSSITLSDFSPSSITDANQEVSVKVNLSINSDDGTVYYFQGVFSKDNTINYCGYTWNGTDWFSGPSTDERWKEFLSVTISSSSATTTLKAKLDTSDSGCRESGSYKFKVRRFTAGGSPNFDDQNIQTVSVTLPTLTPTPNPTNTPAPTSSPSLTPNPTNTPKVPTNTPKPTVKILPTSRPTIYSDGEGLDKSSSSSSEELKSDTKVLGESTKNDENGSGLSKSSPYFFVWILIGLGTVCFAVSGISIYKTVKKEKKI</sequence>
<organism evidence="4 5">
    <name type="scientific">Candidatus Gottesmanbacteria bacterium RIFCSPHIGHO2_02_FULL_39_11</name>
    <dbReference type="NCBI Taxonomy" id="1798382"/>
    <lineage>
        <taxon>Bacteria</taxon>
        <taxon>Candidatus Gottesmaniibacteriota</taxon>
    </lineage>
</organism>
<accession>A0A1F5ZL09</accession>
<feature type="transmembrane region" description="Helical" evidence="2">
    <location>
        <begin position="255"/>
        <end position="276"/>
    </location>
</feature>
<reference evidence="4 5" key="1">
    <citation type="journal article" date="2016" name="Nat. Commun.">
        <title>Thousands of microbial genomes shed light on interconnected biogeochemical processes in an aquifer system.</title>
        <authorList>
            <person name="Anantharaman K."/>
            <person name="Brown C.T."/>
            <person name="Hug L.A."/>
            <person name="Sharon I."/>
            <person name="Castelle C.J."/>
            <person name="Probst A.J."/>
            <person name="Thomas B.C."/>
            <person name="Singh A."/>
            <person name="Wilkins M.J."/>
            <person name="Karaoz U."/>
            <person name="Brodie E.L."/>
            <person name="Williams K.H."/>
            <person name="Hubbard S.S."/>
            <person name="Banfield J.F."/>
        </authorList>
    </citation>
    <scope>NUCLEOTIDE SEQUENCE [LARGE SCALE GENOMIC DNA]</scope>
</reference>
<feature type="chain" id="PRO_5009522877" evidence="3">
    <location>
        <begin position="28"/>
        <end position="285"/>
    </location>
</feature>
<name>A0A1F5ZL09_9BACT</name>
<feature type="compositionally biased region" description="Basic and acidic residues" evidence="1">
    <location>
        <begin position="226"/>
        <end position="243"/>
    </location>
</feature>
<dbReference type="Proteomes" id="UP000176923">
    <property type="component" value="Unassembled WGS sequence"/>
</dbReference>